<evidence type="ECO:0000313" key="3">
    <source>
        <dbReference type="EMBL" id="QJD84589.1"/>
    </source>
</evidence>
<organism evidence="3 4">
    <name type="scientific">Cohnella herbarum</name>
    <dbReference type="NCBI Taxonomy" id="2728023"/>
    <lineage>
        <taxon>Bacteria</taxon>
        <taxon>Bacillati</taxon>
        <taxon>Bacillota</taxon>
        <taxon>Bacilli</taxon>
        <taxon>Bacillales</taxon>
        <taxon>Paenibacillaceae</taxon>
        <taxon>Cohnella</taxon>
    </lineage>
</organism>
<protein>
    <recommendedName>
        <fullName evidence="2">Histidine kinase N-terminal 7TM region domain-containing protein</fullName>
    </recommendedName>
</protein>
<sequence length="158" mass="18324">MNYNLYLFALLIAATCCSLVMCYLSWQRRELPIAISYGLALFTGVFYSFGYAFEVVSETLEQIRFWLRIEYIGIPFGPVLWMIMLLQYTGHQSLVRKWVVALLMVVPILTFTAHYTNERHHLFYKSMTLNESEGFPLVSLVKGPYTTFISPILISLLQ</sequence>
<keyword evidence="4" id="KW-1185">Reference proteome</keyword>
<keyword evidence="1" id="KW-1133">Transmembrane helix</keyword>
<feature type="transmembrane region" description="Helical" evidence="1">
    <location>
        <begin position="6"/>
        <end position="26"/>
    </location>
</feature>
<accession>A0A7Z2ZM45</accession>
<keyword evidence="1" id="KW-0812">Transmembrane</keyword>
<dbReference type="Proteomes" id="UP000502248">
    <property type="component" value="Chromosome"/>
</dbReference>
<evidence type="ECO:0000256" key="1">
    <source>
        <dbReference type="SAM" id="Phobius"/>
    </source>
</evidence>
<feature type="domain" description="Histidine kinase N-terminal 7TM region" evidence="2">
    <location>
        <begin position="10"/>
        <end position="148"/>
    </location>
</feature>
<dbReference type="AlphaFoldDB" id="A0A7Z2ZM45"/>
<feature type="transmembrane region" description="Helical" evidence="1">
    <location>
        <begin position="135"/>
        <end position="157"/>
    </location>
</feature>
<dbReference type="InterPro" id="IPR031621">
    <property type="entry name" value="HisKA_7TM"/>
</dbReference>
<evidence type="ECO:0000313" key="4">
    <source>
        <dbReference type="Proteomes" id="UP000502248"/>
    </source>
</evidence>
<dbReference type="Pfam" id="PF16927">
    <property type="entry name" value="HisKA_7TM"/>
    <property type="match status" value="1"/>
</dbReference>
<name>A0A7Z2ZM45_9BACL</name>
<feature type="transmembrane region" description="Helical" evidence="1">
    <location>
        <begin position="98"/>
        <end position="115"/>
    </location>
</feature>
<proteinExistence type="predicted"/>
<feature type="transmembrane region" description="Helical" evidence="1">
    <location>
        <begin position="65"/>
        <end position="86"/>
    </location>
</feature>
<evidence type="ECO:0000259" key="2">
    <source>
        <dbReference type="Pfam" id="PF16927"/>
    </source>
</evidence>
<dbReference type="KEGG" id="cheb:HH215_16325"/>
<keyword evidence="1" id="KW-0472">Membrane</keyword>
<gene>
    <name evidence="3" type="ORF">HH215_16325</name>
</gene>
<reference evidence="3 4" key="1">
    <citation type="submission" date="2020-04" db="EMBL/GenBank/DDBJ databases">
        <title>Genome sequencing of novel species.</title>
        <authorList>
            <person name="Heo J."/>
            <person name="Kim S.-J."/>
            <person name="Kim J.-S."/>
            <person name="Hong S.-B."/>
            <person name="Kwon S.-W."/>
        </authorList>
    </citation>
    <scope>NUCLEOTIDE SEQUENCE [LARGE SCALE GENOMIC DNA]</scope>
    <source>
        <strain evidence="3 4">MFER-1</strain>
    </source>
</reference>
<dbReference type="EMBL" id="CP051680">
    <property type="protein sequence ID" value="QJD84589.1"/>
    <property type="molecule type" value="Genomic_DNA"/>
</dbReference>
<feature type="transmembrane region" description="Helical" evidence="1">
    <location>
        <begin position="33"/>
        <end position="53"/>
    </location>
</feature>